<dbReference type="Gene3D" id="3.40.50.620">
    <property type="entry name" value="HUPs"/>
    <property type="match status" value="1"/>
</dbReference>
<dbReference type="SUPFAM" id="SSF52402">
    <property type="entry name" value="Adenine nucleotide alpha hydrolases-like"/>
    <property type="match status" value="1"/>
</dbReference>
<reference evidence="3 4" key="1">
    <citation type="submission" date="2023-07" db="EMBL/GenBank/DDBJ databases">
        <title>Sorghum-associated microbial communities from plants grown in Nebraska, USA.</title>
        <authorList>
            <person name="Schachtman D."/>
        </authorList>
    </citation>
    <scope>NUCLEOTIDE SEQUENCE [LARGE SCALE GENOMIC DNA]</scope>
    <source>
        <strain evidence="3 4">CC60</strain>
    </source>
</reference>
<dbReference type="RefSeq" id="WP_306850038.1">
    <property type="nucleotide sequence ID" value="NZ_JAUSSK010000003.1"/>
</dbReference>
<dbReference type="PANTHER" id="PTHR31964">
    <property type="entry name" value="ADENINE NUCLEOTIDE ALPHA HYDROLASES-LIKE SUPERFAMILY PROTEIN"/>
    <property type="match status" value="1"/>
</dbReference>
<comment type="caution">
    <text evidence="3">The sequence shown here is derived from an EMBL/GenBank/DDBJ whole genome shotgun (WGS) entry which is preliminary data.</text>
</comment>
<dbReference type="EMBL" id="JAUSSK010000003">
    <property type="protein sequence ID" value="MDQ0010080.1"/>
    <property type="molecule type" value="Genomic_DNA"/>
</dbReference>
<gene>
    <name evidence="3" type="ORF">J2T07_002270</name>
</gene>
<dbReference type="InterPro" id="IPR014729">
    <property type="entry name" value="Rossmann-like_a/b/a_fold"/>
</dbReference>
<dbReference type="Proteomes" id="UP001237737">
    <property type="component" value="Unassembled WGS sequence"/>
</dbReference>
<name>A0ABT9SYK5_9GAMM</name>
<evidence type="ECO:0000313" key="3">
    <source>
        <dbReference type="EMBL" id="MDQ0010080.1"/>
    </source>
</evidence>
<feature type="domain" description="UspA" evidence="2">
    <location>
        <begin position="2"/>
        <end position="140"/>
    </location>
</feature>
<evidence type="ECO:0000259" key="2">
    <source>
        <dbReference type="Pfam" id="PF00582"/>
    </source>
</evidence>
<comment type="similarity">
    <text evidence="1">Belongs to the universal stress protein A family.</text>
</comment>
<dbReference type="PANTHER" id="PTHR31964:SF113">
    <property type="entry name" value="USPA DOMAIN-CONTAINING PROTEIN"/>
    <property type="match status" value="1"/>
</dbReference>
<keyword evidence="4" id="KW-1185">Reference proteome</keyword>
<evidence type="ECO:0000256" key="1">
    <source>
        <dbReference type="ARBA" id="ARBA00008791"/>
    </source>
</evidence>
<dbReference type="PRINTS" id="PR01438">
    <property type="entry name" value="UNVRSLSTRESS"/>
</dbReference>
<protein>
    <submittedName>
        <fullName evidence="3">Nucleotide-binding universal stress UspA family protein</fullName>
    </submittedName>
</protein>
<dbReference type="InterPro" id="IPR006015">
    <property type="entry name" value="Universal_stress_UspA"/>
</dbReference>
<accession>A0ABT9SYK5</accession>
<dbReference type="InterPro" id="IPR006016">
    <property type="entry name" value="UspA"/>
</dbReference>
<proteinExistence type="inferred from homology"/>
<dbReference type="CDD" id="cd00293">
    <property type="entry name" value="USP-like"/>
    <property type="match status" value="1"/>
</dbReference>
<evidence type="ECO:0000313" key="4">
    <source>
        <dbReference type="Proteomes" id="UP001237737"/>
    </source>
</evidence>
<sequence>MKILIPVDGSAHSTRAARFLLRRWSEASTPPDITLVHVDAPLNAHISGYLDPVAVTQFHAHNGTMAMRPVRRLLASAGHIHDERMLVGDAAEEIVRLAAKGRFDLVAMGSHGRGAVGSVFLGSVVLKVLSHSKIPVLVVR</sequence>
<dbReference type="Pfam" id="PF00582">
    <property type="entry name" value="Usp"/>
    <property type="match status" value="1"/>
</dbReference>
<organism evidence="3 4">
    <name type="scientific">Luteibacter jiangsuensis</name>
    <dbReference type="NCBI Taxonomy" id="637577"/>
    <lineage>
        <taxon>Bacteria</taxon>
        <taxon>Pseudomonadati</taxon>
        <taxon>Pseudomonadota</taxon>
        <taxon>Gammaproteobacteria</taxon>
        <taxon>Lysobacterales</taxon>
        <taxon>Rhodanobacteraceae</taxon>
        <taxon>Luteibacter</taxon>
    </lineage>
</organism>